<dbReference type="AlphaFoldDB" id="A0A9N9QCA4"/>
<keyword evidence="5" id="KW-0325">Glycoprotein</keyword>
<feature type="binding site" evidence="7">
    <location>
        <position position="329"/>
    </location>
    <ligand>
        <name>ATP</name>
        <dbReference type="ChEBI" id="CHEBI:30616"/>
    </ligand>
</feature>
<evidence type="ECO:0000313" key="11">
    <source>
        <dbReference type="EMBL" id="CAG9764427.1"/>
    </source>
</evidence>
<protein>
    <recommendedName>
        <fullName evidence="10">FAM20 C-terminal domain-containing protein</fullName>
    </recommendedName>
</protein>
<evidence type="ECO:0000313" key="12">
    <source>
        <dbReference type="Proteomes" id="UP001152799"/>
    </source>
</evidence>
<reference evidence="11" key="1">
    <citation type="submission" date="2022-01" db="EMBL/GenBank/DDBJ databases">
        <authorList>
            <person name="King R."/>
        </authorList>
    </citation>
    <scope>NUCLEOTIDE SEQUENCE</scope>
</reference>
<evidence type="ECO:0000256" key="4">
    <source>
        <dbReference type="ARBA" id="ARBA00023157"/>
    </source>
</evidence>
<feature type="active site" evidence="6">
    <location>
        <position position="314"/>
    </location>
</feature>
<keyword evidence="7" id="KW-0067">ATP-binding</keyword>
<accession>A0A9N9QCA4</accession>
<evidence type="ECO:0000256" key="7">
    <source>
        <dbReference type="PIRSR" id="PIRSR624869-2"/>
    </source>
</evidence>
<keyword evidence="7" id="KW-0547">Nucleotide-binding</keyword>
<evidence type="ECO:0000256" key="5">
    <source>
        <dbReference type="ARBA" id="ARBA00023180"/>
    </source>
</evidence>
<dbReference type="InterPro" id="IPR024869">
    <property type="entry name" value="FAM20"/>
</dbReference>
<proteinExistence type="inferred from homology"/>
<keyword evidence="8" id="KW-0464">Manganese</keyword>
<feature type="binding site" evidence="7">
    <location>
        <position position="152"/>
    </location>
    <ligand>
        <name>ATP</name>
        <dbReference type="ChEBI" id="CHEBI:30616"/>
    </ligand>
</feature>
<feature type="binding site" evidence="8">
    <location>
        <position position="171"/>
    </location>
    <ligand>
        <name>Mn(2+)</name>
        <dbReference type="ChEBI" id="CHEBI:29035"/>
    </ligand>
</feature>
<dbReference type="Pfam" id="PF06702">
    <property type="entry name" value="Fam20C"/>
    <property type="match status" value="1"/>
</dbReference>
<evidence type="ECO:0000256" key="9">
    <source>
        <dbReference type="SAM" id="Phobius"/>
    </source>
</evidence>
<feature type="binding site" evidence="7">
    <location>
        <position position="319"/>
    </location>
    <ligand>
        <name>ATP</name>
        <dbReference type="ChEBI" id="CHEBI:30616"/>
    </ligand>
</feature>
<keyword evidence="8" id="KW-0479">Metal-binding</keyword>
<gene>
    <name evidence="11" type="ORF">CEUTPL_LOCUS5067</name>
</gene>
<evidence type="ECO:0000256" key="2">
    <source>
        <dbReference type="ARBA" id="ARBA00006557"/>
    </source>
</evidence>
<dbReference type="OrthoDB" id="8583677at2759"/>
<dbReference type="EMBL" id="OU892278">
    <property type="protein sequence ID" value="CAG9764427.1"/>
    <property type="molecule type" value="Genomic_DNA"/>
</dbReference>
<keyword evidence="12" id="KW-1185">Reference proteome</keyword>
<name>A0A9N9QCA4_9CUCU</name>
<comment type="subcellular location">
    <subcellularLocation>
        <location evidence="1">Golgi apparatus</location>
    </subcellularLocation>
</comment>
<evidence type="ECO:0000256" key="1">
    <source>
        <dbReference type="ARBA" id="ARBA00004555"/>
    </source>
</evidence>
<feature type="domain" description="FAM20 C-terminal" evidence="10">
    <location>
        <begin position="221"/>
        <end position="409"/>
    </location>
</feature>
<dbReference type="GO" id="GO:0005794">
    <property type="term" value="C:Golgi apparatus"/>
    <property type="evidence" value="ECO:0007669"/>
    <property type="project" value="UniProtKB-SubCell"/>
</dbReference>
<keyword evidence="3" id="KW-0333">Golgi apparatus</keyword>
<feature type="binding site" evidence="7">
    <location>
        <begin position="252"/>
        <end position="255"/>
    </location>
    <ligand>
        <name>ATP</name>
        <dbReference type="ChEBI" id="CHEBI:30616"/>
    </ligand>
</feature>
<evidence type="ECO:0000256" key="6">
    <source>
        <dbReference type="PIRSR" id="PIRSR624869-1"/>
    </source>
</evidence>
<dbReference type="PANTHER" id="PTHR12450:SF14">
    <property type="entry name" value="GLYCOSAMINOGLYCAN XYLOSYLKINASE"/>
    <property type="match status" value="1"/>
</dbReference>
<evidence type="ECO:0000256" key="3">
    <source>
        <dbReference type="ARBA" id="ARBA00023034"/>
    </source>
</evidence>
<feature type="binding site" evidence="7">
    <location>
        <position position="136"/>
    </location>
    <ligand>
        <name>ATP</name>
        <dbReference type="ChEBI" id="CHEBI:30616"/>
    </ligand>
</feature>
<sequence>MIRKRNVIIVALIVVAVFFFTIHYLLKYLPTLDNVVKTNSKIENAIYEEFKILPKFYKEVQQHLGATKTDEFLENVKDVMNLALQDVNVKEVWKEANSWPSSNQLTNISSPSIGKLMYALKHAWIIHADIDTRGTQLKLLINLMGDQQCVFKPKWYDKEKLIEGPVYSGKDRYGSEIVAFYLSVLLEKPLTPVSVERTISLRHDILPVATRRLVNTSFVKNSKTCIYGKCLYCKKEDPICGDAQDKLTGAVIFNVKKTFSNYRSPWQRTYKKSKLATWQTDPDYCKIVRDKLSKKRIQDLIDTAIFDFLIQNGDRHHYETLDDTVVWVDNGKGLGNPHVQHIDILAPLYQCCTIRQQTWKALLNLAGGNLSKYLRLMPDIENILTESHLKSMEERLLLVFAAVEFCKKKGS</sequence>
<keyword evidence="9" id="KW-0812">Transmembrane</keyword>
<dbReference type="GO" id="GO:0046872">
    <property type="term" value="F:metal ion binding"/>
    <property type="evidence" value="ECO:0007669"/>
    <property type="project" value="UniProtKB-KW"/>
</dbReference>
<dbReference type="Proteomes" id="UP001152799">
    <property type="component" value="Chromosome 2"/>
</dbReference>
<keyword evidence="9" id="KW-1133">Transmembrane helix</keyword>
<feature type="transmembrane region" description="Helical" evidence="9">
    <location>
        <begin position="7"/>
        <end position="26"/>
    </location>
</feature>
<keyword evidence="4" id="KW-1015">Disulfide bond</keyword>
<evidence type="ECO:0000259" key="10">
    <source>
        <dbReference type="Pfam" id="PF06702"/>
    </source>
</evidence>
<dbReference type="InterPro" id="IPR009581">
    <property type="entry name" value="FAM20_C"/>
</dbReference>
<feature type="binding site" evidence="8">
    <location>
        <position position="329"/>
    </location>
    <ligand>
        <name>Mn(2+)</name>
        <dbReference type="ChEBI" id="CHEBI:29035"/>
    </ligand>
</feature>
<dbReference type="GO" id="GO:0005524">
    <property type="term" value="F:ATP binding"/>
    <property type="evidence" value="ECO:0007669"/>
    <property type="project" value="UniProtKB-KW"/>
</dbReference>
<comment type="cofactor">
    <cofactor evidence="8">
        <name>Mn(2+)</name>
        <dbReference type="ChEBI" id="CHEBI:29035"/>
    </cofactor>
</comment>
<organism evidence="11 12">
    <name type="scientific">Ceutorhynchus assimilis</name>
    <name type="common">cabbage seed weevil</name>
    <dbReference type="NCBI Taxonomy" id="467358"/>
    <lineage>
        <taxon>Eukaryota</taxon>
        <taxon>Metazoa</taxon>
        <taxon>Ecdysozoa</taxon>
        <taxon>Arthropoda</taxon>
        <taxon>Hexapoda</taxon>
        <taxon>Insecta</taxon>
        <taxon>Pterygota</taxon>
        <taxon>Neoptera</taxon>
        <taxon>Endopterygota</taxon>
        <taxon>Coleoptera</taxon>
        <taxon>Polyphaga</taxon>
        <taxon>Cucujiformia</taxon>
        <taxon>Curculionidae</taxon>
        <taxon>Ceutorhynchinae</taxon>
        <taxon>Ceutorhynchus</taxon>
    </lineage>
</organism>
<dbReference type="GO" id="GO:0016773">
    <property type="term" value="F:phosphotransferase activity, alcohol group as acceptor"/>
    <property type="evidence" value="ECO:0007669"/>
    <property type="project" value="TreeGrafter"/>
</dbReference>
<evidence type="ECO:0000256" key="8">
    <source>
        <dbReference type="PIRSR" id="PIRSR624869-3"/>
    </source>
</evidence>
<keyword evidence="9" id="KW-0472">Membrane</keyword>
<dbReference type="PANTHER" id="PTHR12450">
    <property type="entry name" value="DENTIN MATRIX PROTEIN 4 PROTEIN FAM20"/>
    <property type="match status" value="1"/>
</dbReference>
<comment type="similarity">
    <text evidence="2">Belongs to the FAM20 family.</text>
</comment>